<sequence>VPGVVYGGGENYLVEVDNKTFGNIVHSASSDTVLLDLKLEGKNRLALVQEVQHHPLSRQTLHIDFREVKPDQDVVVTLPTVPKGEPEGVKTEGGNLEHVLHYLRVKGTPANLPEAFEIDVTHLEIGQTFLVREIVTPEGVEVLADPSNAVFSITRPRVIEEPVAIEGEEGEELAEGEEAAEGETPAEGEAPSDDEGGK</sequence>
<keyword evidence="4" id="KW-0687">Ribonucleoprotein</keyword>
<evidence type="ECO:0000256" key="2">
    <source>
        <dbReference type="ARBA" id="ARBA00022884"/>
    </source>
</evidence>
<dbReference type="PANTHER" id="PTHR33284:SF1">
    <property type="entry name" value="RIBOSOMAL PROTEIN L25_GLN-TRNA SYNTHETASE, ANTI-CODON-BINDING DOMAIN-CONTAINING PROTEIN"/>
    <property type="match status" value="1"/>
</dbReference>
<protein>
    <submittedName>
        <fullName evidence="8">Uncharacterized protein</fullName>
    </submittedName>
</protein>
<keyword evidence="1" id="KW-0699">rRNA-binding</keyword>
<feature type="non-terminal residue" evidence="8">
    <location>
        <position position="1"/>
    </location>
</feature>
<dbReference type="Pfam" id="PF14693">
    <property type="entry name" value="Ribosomal_TL5_C"/>
    <property type="match status" value="1"/>
</dbReference>
<evidence type="ECO:0000259" key="7">
    <source>
        <dbReference type="Pfam" id="PF14693"/>
    </source>
</evidence>
<gene>
    <name evidence="8" type="ORF">METZ01_LOCUS199108</name>
</gene>
<keyword evidence="2" id="KW-0694">RNA-binding</keyword>
<evidence type="ECO:0000256" key="4">
    <source>
        <dbReference type="ARBA" id="ARBA00023274"/>
    </source>
</evidence>
<dbReference type="InterPro" id="IPR020930">
    <property type="entry name" value="Ribosomal_uL5_bac-type"/>
</dbReference>
<keyword evidence="3" id="KW-0689">Ribosomal protein</keyword>
<feature type="compositionally biased region" description="Acidic residues" evidence="5">
    <location>
        <begin position="166"/>
        <end position="198"/>
    </location>
</feature>
<feature type="region of interest" description="Disordered" evidence="5">
    <location>
        <begin position="162"/>
        <end position="198"/>
    </location>
</feature>
<accession>A0A382E839</accession>
<feature type="domain" description="Large ribosomal subunit protein bL25 L25" evidence="6">
    <location>
        <begin position="1"/>
        <end position="65"/>
    </location>
</feature>
<dbReference type="InterPro" id="IPR037121">
    <property type="entry name" value="Ribosomal_bL25_C"/>
</dbReference>
<dbReference type="Pfam" id="PF01386">
    <property type="entry name" value="Ribosomal_L25p"/>
    <property type="match status" value="1"/>
</dbReference>
<dbReference type="SUPFAM" id="SSF50715">
    <property type="entry name" value="Ribosomal protein L25-like"/>
    <property type="match status" value="1"/>
</dbReference>
<dbReference type="InterPro" id="IPR029751">
    <property type="entry name" value="Ribosomal_L25_dom"/>
</dbReference>
<reference evidence="8" key="1">
    <citation type="submission" date="2018-05" db="EMBL/GenBank/DDBJ databases">
        <authorList>
            <person name="Lanie J.A."/>
            <person name="Ng W.-L."/>
            <person name="Kazmierczak K.M."/>
            <person name="Andrzejewski T.M."/>
            <person name="Davidsen T.M."/>
            <person name="Wayne K.J."/>
            <person name="Tettelin H."/>
            <person name="Glass J.I."/>
            <person name="Rusch D."/>
            <person name="Podicherti R."/>
            <person name="Tsui H.-C.T."/>
            <person name="Winkler M.E."/>
        </authorList>
    </citation>
    <scope>NUCLEOTIDE SEQUENCE</scope>
</reference>
<dbReference type="InterPro" id="IPR020056">
    <property type="entry name" value="Rbsml_bL25/Gln-tRNA_synth_N"/>
</dbReference>
<evidence type="ECO:0000256" key="1">
    <source>
        <dbReference type="ARBA" id="ARBA00022730"/>
    </source>
</evidence>
<dbReference type="GO" id="GO:0022625">
    <property type="term" value="C:cytosolic large ribosomal subunit"/>
    <property type="evidence" value="ECO:0007669"/>
    <property type="project" value="TreeGrafter"/>
</dbReference>
<evidence type="ECO:0000259" key="6">
    <source>
        <dbReference type="Pfam" id="PF01386"/>
    </source>
</evidence>
<dbReference type="CDD" id="cd00495">
    <property type="entry name" value="Ribosomal_L25_TL5_CTC"/>
    <property type="match status" value="1"/>
</dbReference>
<dbReference type="InterPro" id="IPR020057">
    <property type="entry name" value="Ribosomal_bL25_b-dom"/>
</dbReference>
<dbReference type="AlphaFoldDB" id="A0A382E839"/>
<evidence type="ECO:0000313" key="8">
    <source>
        <dbReference type="EMBL" id="SVB46254.1"/>
    </source>
</evidence>
<proteinExistence type="predicted"/>
<dbReference type="Gene3D" id="2.170.120.20">
    <property type="entry name" value="Ribosomal protein L25, beta domain"/>
    <property type="match status" value="1"/>
</dbReference>
<dbReference type="EMBL" id="UINC01042940">
    <property type="protein sequence ID" value="SVB46254.1"/>
    <property type="molecule type" value="Genomic_DNA"/>
</dbReference>
<dbReference type="PANTHER" id="PTHR33284">
    <property type="entry name" value="RIBOSOMAL PROTEIN L25/GLN-TRNA SYNTHETASE, ANTI-CODON-BINDING DOMAIN-CONTAINING PROTEIN"/>
    <property type="match status" value="1"/>
</dbReference>
<dbReference type="GO" id="GO:0008097">
    <property type="term" value="F:5S rRNA binding"/>
    <property type="evidence" value="ECO:0007669"/>
    <property type="project" value="InterPro"/>
</dbReference>
<evidence type="ECO:0000256" key="5">
    <source>
        <dbReference type="SAM" id="MobiDB-lite"/>
    </source>
</evidence>
<organism evidence="8">
    <name type="scientific">marine metagenome</name>
    <dbReference type="NCBI Taxonomy" id="408172"/>
    <lineage>
        <taxon>unclassified sequences</taxon>
        <taxon>metagenomes</taxon>
        <taxon>ecological metagenomes</taxon>
    </lineage>
</organism>
<feature type="domain" description="Large ribosomal subunit protein bL25 beta" evidence="7">
    <location>
        <begin position="74"/>
        <end position="157"/>
    </location>
</feature>
<dbReference type="GO" id="GO:0003735">
    <property type="term" value="F:structural constituent of ribosome"/>
    <property type="evidence" value="ECO:0007669"/>
    <property type="project" value="InterPro"/>
</dbReference>
<dbReference type="InterPro" id="IPR001021">
    <property type="entry name" value="Ribosomal_bL25_long"/>
</dbReference>
<dbReference type="InterPro" id="IPR011035">
    <property type="entry name" value="Ribosomal_bL25/Gln-tRNA_synth"/>
</dbReference>
<dbReference type="GO" id="GO:0006412">
    <property type="term" value="P:translation"/>
    <property type="evidence" value="ECO:0007669"/>
    <property type="project" value="InterPro"/>
</dbReference>
<evidence type="ECO:0000256" key="3">
    <source>
        <dbReference type="ARBA" id="ARBA00022980"/>
    </source>
</evidence>
<dbReference type="Gene3D" id="2.40.240.10">
    <property type="entry name" value="Ribosomal Protein L25, Chain P"/>
    <property type="match status" value="1"/>
</dbReference>
<name>A0A382E839_9ZZZZ</name>
<dbReference type="NCBIfam" id="TIGR00731">
    <property type="entry name" value="bL25_bact_ctc"/>
    <property type="match status" value="1"/>
</dbReference>